<reference evidence="2 3" key="1">
    <citation type="journal article" date="2023" name="BMC Biol.">
        <title>The compact genome of the sponge Oopsacas minuta (Hexactinellida) is lacking key metazoan core genes.</title>
        <authorList>
            <person name="Santini S."/>
            <person name="Schenkelaars Q."/>
            <person name="Jourda C."/>
            <person name="Duchesne M."/>
            <person name="Belahbib H."/>
            <person name="Rocher C."/>
            <person name="Selva M."/>
            <person name="Riesgo A."/>
            <person name="Vervoort M."/>
            <person name="Leys S.P."/>
            <person name="Kodjabachian L."/>
            <person name="Le Bivic A."/>
            <person name="Borchiellini C."/>
            <person name="Claverie J.M."/>
            <person name="Renard E."/>
        </authorList>
    </citation>
    <scope>NUCLEOTIDE SEQUENCE [LARGE SCALE GENOMIC DNA]</scope>
    <source>
        <strain evidence="2">SPO-2</strain>
    </source>
</reference>
<organism evidence="2 3">
    <name type="scientific">Oopsacas minuta</name>
    <dbReference type="NCBI Taxonomy" id="111878"/>
    <lineage>
        <taxon>Eukaryota</taxon>
        <taxon>Metazoa</taxon>
        <taxon>Porifera</taxon>
        <taxon>Hexactinellida</taxon>
        <taxon>Hexasterophora</taxon>
        <taxon>Lyssacinosida</taxon>
        <taxon>Leucopsacidae</taxon>
        <taxon>Oopsacas</taxon>
    </lineage>
</organism>
<dbReference type="GO" id="GO:0005576">
    <property type="term" value="C:extracellular region"/>
    <property type="evidence" value="ECO:0007669"/>
    <property type="project" value="InterPro"/>
</dbReference>
<feature type="chain" id="PRO_5043753665" evidence="1">
    <location>
        <begin position="19"/>
        <end position="246"/>
    </location>
</feature>
<proteinExistence type="predicted"/>
<accession>A0AAV7JDH6</accession>
<dbReference type="EMBL" id="JAKMXF010000354">
    <property type="protein sequence ID" value="KAI6646631.1"/>
    <property type="molecule type" value="Genomic_DNA"/>
</dbReference>
<sequence>MNSVYILLLLFQLSVTWCNLDSDGEEDEFSNFYSDVYDDDNFDILEQADKLFDDAFSSKLTDLSESLSEALGHTKSVTGMVDVIDQMTKNLVSSSDGEKCVFNCKEGLIAIQRDNFVPESNGCGSTLGLMSIQLNTTGYEGIERCCDKHDLCYSTCNDPRKFCDDSFRECMTKYCETDPGIMLGLNERSTEGCVSAAEMIYLGVDMFGCSSYLEAQQEACVCRKDVKQKITLKKGGEKPHAAKSEL</sequence>
<dbReference type="InterPro" id="IPR036444">
    <property type="entry name" value="PLipase_A2_dom_sf"/>
</dbReference>
<dbReference type="Gene3D" id="1.20.90.10">
    <property type="entry name" value="Phospholipase A2 domain"/>
    <property type="match status" value="1"/>
</dbReference>
<dbReference type="SUPFAM" id="SSF48619">
    <property type="entry name" value="Phospholipase A2, PLA2"/>
    <property type="match status" value="1"/>
</dbReference>
<dbReference type="GO" id="GO:0005509">
    <property type="term" value="F:calcium ion binding"/>
    <property type="evidence" value="ECO:0007669"/>
    <property type="project" value="InterPro"/>
</dbReference>
<feature type="signal peptide" evidence="1">
    <location>
        <begin position="1"/>
        <end position="18"/>
    </location>
</feature>
<dbReference type="Pfam" id="PF06951">
    <property type="entry name" value="PLA2G12"/>
    <property type="match status" value="1"/>
</dbReference>
<dbReference type="Proteomes" id="UP001165289">
    <property type="component" value="Unassembled WGS sequence"/>
</dbReference>
<dbReference type="PANTHER" id="PTHR12824:SF8">
    <property type="entry name" value="GXIVSPLA2, ISOFORM A"/>
    <property type="match status" value="1"/>
</dbReference>
<dbReference type="GO" id="GO:0016042">
    <property type="term" value="P:lipid catabolic process"/>
    <property type="evidence" value="ECO:0007669"/>
    <property type="project" value="InterPro"/>
</dbReference>
<keyword evidence="3" id="KW-1185">Reference proteome</keyword>
<protein>
    <submittedName>
        <fullName evidence="2">Group XIIA secretory phospholipase A2</fullName>
    </submittedName>
</protein>
<evidence type="ECO:0000313" key="3">
    <source>
        <dbReference type="Proteomes" id="UP001165289"/>
    </source>
</evidence>
<gene>
    <name evidence="2" type="ORF">LOD99_12752</name>
</gene>
<dbReference type="GO" id="GO:0004623">
    <property type="term" value="F:phospholipase A2 activity"/>
    <property type="evidence" value="ECO:0007669"/>
    <property type="project" value="InterPro"/>
</dbReference>
<evidence type="ECO:0000313" key="2">
    <source>
        <dbReference type="EMBL" id="KAI6646631.1"/>
    </source>
</evidence>
<evidence type="ECO:0000256" key="1">
    <source>
        <dbReference type="SAM" id="SignalP"/>
    </source>
</evidence>
<name>A0AAV7JDH6_9METZ</name>
<dbReference type="InterPro" id="IPR010711">
    <property type="entry name" value="PLA2G12"/>
</dbReference>
<dbReference type="PANTHER" id="PTHR12824">
    <property type="entry name" value="GROUP XII SECRETORY PHOSPHOLIPASE A2 FAMILY MEMBER"/>
    <property type="match status" value="1"/>
</dbReference>
<dbReference type="AlphaFoldDB" id="A0AAV7JDH6"/>
<comment type="caution">
    <text evidence="2">The sequence shown here is derived from an EMBL/GenBank/DDBJ whole genome shotgun (WGS) entry which is preliminary data.</text>
</comment>
<dbReference type="GO" id="GO:0006644">
    <property type="term" value="P:phospholipid metabolic process"/>
    <property type="evidence" value="ECO:0007669"/>
    <property type="project" value="InterPro"/>
</dbReference>
<dbReference type="GO" id="GO:0050482">
    <property type="term" value="P:arachidonate secretion"/>
    <property type="evidence" value="ECO:0007669"/>
    <property type="project" value="InterPro"/>
</dbReference>
<keyword evidence="1" id="KW-0732">Signal</keyword>